<comment type="subcellular location">
    <subcellularLocation>
        <location evidence="1">Membrane</location>
    </subcellularLocation>
</comment>
<dbReference type="RefSeq" id="WP_105393234.1">
    <property type="nucleotide sequence ID" value="NZ_PUIQ01000062.1"/>
</dbReference>
<organism evidence="6 7">
    <name type="scientific">Burkholderia cepacia</name>
    <name type="common">Pseudomonas cepacia</name>
    <dbReference type="NCBI Taxonomy" id="292"/>
    <lineage>
        <taxon>Bacteria</taxon>
        <taxon>Pseudomonadati</taxon>
        <taxon>Pseudomonadota</taxon>
        <taxon>Betaproteobacteria</taxon>
        <taxon>Burkholderiales</taxon>
        <taxon>Burkholderiaceae</taxon>
        <taxon>Burkholderia</taxon>
        <taxon>Burkholderia cepacia complex</taxon>
    </lineage>
</organism>
<keyword evidence="2 5" id="KW-0812">Transmembrane</keyword>
<proteinExistence type="predicted"/>
<evidence type="ECO:0000256" key="1">
    <source>
        <dbReference type="ARBA" id="ARBA00004370"/>
    </source>
</evidence>
<keyword evidence="3 5" id="KW-1133">Transmembrane helix</keyword>
<sequence length="142" mass="15942">MEDERTLYPSYAGLNRVAMIGGVPMFPALIIGCTSLIASMIGGFVLGPGGLLIGSAGVPIFMFFRFVCETDDQALRLFWLEFRCWLDRRRVSVFGKTYTLAPMRYGRDVGVYARSFSRGKDLERFAALRHSLLAQAQEDQDE</sequence>
<dbReference type="EMBL" id="PUIQ01000062">
    <property type="protein sequence ID" value="PQP10852.1"/>
    <property type="molecule type" value="Genomic_DNA"/>
</dbReference>
<evidence type="ECO:0000256" key="5">
    <source>
        <dbReference type="SAM" id="Phobius"/>
    </source>
</evidence>
<dbReference type="InterPro" id="IPR007792">
    <property type="entry name" value="T4SS_VirB3/TrbD/AvhB"/>
</dbReference>
<reference evidence="6 7" key="1">
    <citation type="submission" date="2018-02" db="EMBL/GenBank/DDBJ databases">
        <title>Draft genome sequencing of Burkholderia cepacia Y14-15.</title>
        <authorList>
            <person name="Zheng B.-X."/>
        </authorList>
    </citation>
    <scope>NUCLEOTIDE SEQUENCE [LARGE SCALE GENOMIC DNA]</scope>
    <source>
        <strain evidence="6 7">Y14-15</strain>
    </source>
</reference>
<gene>
    <name evidence="6" type="ORF">C5615_32850</name>
</gene>
<evidence type="ECO:0000313" key="7">
    <source>
        <dbReference type="Proteomes" id="UP000238206"/>
    </source>
</evidence>
<comment type="caution">
    <text evidence="6">The sequence shown here is derived from an EMBL/GenBank/DDBJ whole genome shotgun (WGS) entry which is preliminary data.</text>
</comment>
<evidence type="ECO:0000256" key="4">
    <source>
        <dbReference type="ARBA" id="ARBA00023136"/>
    </source>
</evidence>
<dbReference type="AlphaFoldDB" id="A0A2S8I903"/>
<feature type="transmembrane region" description="Helical" evidence="5">
    <location>
        <begin position="51"/>
        <end position="68"/>
    </location>
</feature>
<evidence type="ECO:0000313" key="6">
    <source>
        <dbReference type="EMBL" id="PQP10852.1"/>
    </source>
</evidence>
<evidence type="ECO:0000256" key="3">
    <source>
        <dbReference type="ARBA" id="ARBA00022989"/>
    </source>
</evidence>
<dbReference type="GO" id="GO:0016020">
    <property type="term" value="C:membrane"/>
    <property type="evidence" value="ECO:0007669"/>
    <property type="project" value="UniProtKB-SubCell"/>
</dbReference>
<accession>A0A2S8I903</accession>
<keyword evidence="4 5" id="KW-0472">Membrane</keyword>
<evidence type="ECO:0000256" key="2">
    <source>
        <dbReference type="ARBA" id="ARBA00022692"/>
    </source>
</evidence>
<name>A0A2S8I903_BURCE</name>
<protein>
    <submittedName>
        <fullName evidence="6">Type IV secretion system protein VirB3</fullName>
    </submittedName>
</protein>
<feature type="transmembrane region" description="Helical" evidence="5">
    <location>
        <begin position="21"/>
        <end position="45"/>
    </location>
</feature>
<dbReference type="PROSITE" id="PS51257">
    <property type="entry name" value="PROKAR_LIPOPROTEIN"/>
    <property type="match status" value="1"/>
</dbReference>
<dbReference type="Pfam" id="PF05101">
    <property type="entry name" value="VirB3"/>
    <property type="match status" value="1"/>
</dbReference>
<dbReference type="Proteomes" id="UP000238206">
    <property type="component" value="Unassembled WGS sequence"/>
</dbReference>